<reference evidence="1 2" key="1">
    <citation type="journal article" name="Sci. Rep.">
        <title>Genome-scale phylogenetic analyses confirm Olpidium as the closest living zoosporic fungus to the non-flagellated, terrestrial fungi.</title>
        <authorList>
            <person name="Chang Y."/>
            <person name="Rochon D."/>
            <person name="Sekimoto S."/>
            <person name="Wang Y."/>
            <person name="Chovatia M."/>
            <person name="Sandor L."/>
            <person name="Salamov A."/>
            <person name="Grigoriev I.V."/>
            <person name="Stajich J.E."/>
            <person name="Spatafora J.W."/>
        </authorList>
    </citation>
    <scope>NUCLEOTIDE SEQUENCE [LARGE SCALE GENOMIC DNA]</scope>
    <source>
        <strain evidence="1">S191</strain>
    </source>
</reference>
<gene>
    <name evidence="1" type="ORF">BJ554DRAFT_5515</name>
</gene>
<evidence type="ECO:0000313" key="1">
    <source>
        <dbReference type="EMBL" id="KAG5462187.1"/>
    </source>
</evidence>
<dbReference type="EMBL" id="JAEFCI010002508">
    <property type="protein sequence ID" value="KAG5462187.1"/>
    <property type="molecule type" value="Genomic_DNA"/>
</dbReference>
<dbReference type="Proteomes" id="UP000673691">
    <property type="component" value="Unassembled WGS sequence"/>
</dbReference>
<organism evidence="1 2">
    <name type="scientific">Olpidium bornovanus</name>
    <dbReference type="NCBI Taxonomy" id="278681"/>
    <lineage>
        <taxon>Eukaryota</taxon>
        <taxon>Fungi</taxon>
        <taxon>Fungi incertae sedis</taxon>
        <taxon>Olpidiomycota</taxon>
        <taxon>Olpidiomycotina</taxon>
        <taxon>Olpidiomycetes</taxon>
        <taxon>Olpidiales</taxon>
        <taxon>Olpidiaceae</taxon>
        <taxon>Olpidium</taxon>
    </lineage>
</organism>
<evidence type="ECO:0000313" key="2">
    <source>
        <dbReference type="Proteomes" id="UP000673691"/>
    </source>
</evidence>
<dbReference type="AlphaFoldDB" id="A0A8H8DLF7"/>
<protein>
    <submittedName>
        <fullName evidence="1">Uncharacterized protein</fullName>
    </submittedName>
</protein>
<comment type="caution">
    <text evidence="1">The sequence shown here is derived from an EMBL/GenBank/DDBJ whole genome shotgun (WGS) entry which is preliminary data.</text>
</comment>
<name>A0A8H8DLF7_9FUNG</name>
<keyword evidence="2" id="KW-1185">Reference proteome</keyword>
<proteinExistence type="predicted"/>
<sequence length="77" mass="8650">MRDAQLQNACTTWVAPPVRDCHDHSPGDDERVVRSSTAREHDIHVRLVNRPGPPLFSGEEREARAAPGQRAVWHVGF</sequence>
<accession>A0A8H8DLF7</accession>